<dbReference type="AlphaFoldDB" id="A0A1X0RHU6"/>
<dbReference type="Proteomes" id="UP000242414">
    <property type="component" value="Unassembled WGS sequence"/>
</dbReference>
<reference evidence="2" key="1">
    <citation type="journal article" date="2016" name="Proc. Natl. Acad. Sci. U.S.A.">
        <title>Lipid metabolic changes in an early divergent fungus govern the establishment of a mutualistic symbiosis with endobacteria.</title>
        <authorList>
            <person name="Lastovetsky O.A."/>
            <person name="Gaspar M.L."/>
            <person name="Mondo S.J."/>
            <person name="LaButti K.M."/>
            <person name="Sandor L."/>
            <person name="Grigoriev I.V."/>
            <person name="Henry S.A."/>
            <person name="Pawlowska T.E."/>
        </authorList>
    </citation>
    <scope>NUCLEOTIDE SEQUENCE [LARGE SCALE GENOMIC DNA]</scope>
    <source>
        <strain evidence="2">ATCC 52814</strain>
    </source>
</reference>
<accession>A0A1X0RHU6</accession>
<dbReference type="OrthoDB" id="10536638at2759"/>
<evidence type="ECO:0000256" key="1">
    <source>
        <dbReference type="SAM" id="SignalP"/>
    </source>
</evidence>
<evidence type="ECO:0000313" key="2">
    <source>
        <dbReference type="EMBL" id="ORE11579.1"/>
    </source>
</evidence>
<organism evidence="2">
    <name type="scientific">Rhizopus microsporus var. microsporus</name>
    <dbReference type="NCBI Taxonomy" id="86635"/>
    <lineage>
        <taxon>Eukaryota</taxon>
        <taxon>Fungi</taxon>
        <taxon>Fungi incertae sedis</taxon>
        <taxon>Mucoromycota</taxon>
        <taxon>Mucoromycotina</taxon>
        <taxon>Mucoromycetes</taxon>
        <taxon>Mucorales</taxon>
        <taxon>Mucorineae</taxon>
        <taxon>Rhizopodaceae</taxon>
        <taxon>Rhizopus</taxon>
    </lineage>
</organism>
<sequence>MKFTIYILLALVSLIASTLAACDCDAADQPCLDKCVTTANGCVVQCQKQNAGDACEQACFAAHWPSMVTSLSDATATASASSGVLPSVMSTSLATTASSLIKPSMTASMAATATSRPSSEANVNNTSDSHKLIMSWTTLLAASLIASWLS</sequence>
<proteinExistence type="predicted"/>
<gene>
    <name evidence="2" type="ORF">BCV72DRAFT_219752</name>
</gene>
<name>A0A1X0RHU6_RHIZD</name>
<dbReference type="VEuPathDB" id="FungiDB:BCV72DRAFT_219752"/>
<keyword evidence="1" id="KW-0732">Signal</keyword>
<protein>
    <recommendedName>
        <fullName evidence="3">Extracellular membrane protein CFEM domain-containing protein</fullName>
    </recommendedName>
</protein>
<dbReference type="PROSITE" id="PS51257">
    <property type="entry name" value="PROKAR_LIPOPROTEIN"/>
    <property type="match status" value="1"/>
</dbReference>
<evidence type="ECO:0008006" key="3">
    <source>
        <dbReference type="Google" id="ProtNLM"/>
    </source>
</evidence>
<dbReference type="EMBL" id="KV921856">
    <property type="protein sequence ID" value="ORE11579.1"/>
    <property type="molecule type" value="Genomic_DNA"/>
</dbReference>
<feature type="signal peptide" evidence="1">
    <location>
        <begin position="1"/>
        <end position="20"/>
    </location>
</feature>
<feature type="chain" id="PRO_5010865613" description="Extracellular membrane protein CFEM domain-containing protein" evidence="1">
    <location>
        <begin position="21"/>
        <end position="150"/>
    </location>
</feature>